<evidence type="ECO:0000259" key="12">
    <source>
        <dbReference type="SMART" id="SM00382"/>
    </source>
</evidence>
<dbReference type="PANTHER" id="PTHR43788:SF6">
    <property type="entry name" value="DNA HELICASE B"/>
    <property type="match status" value="1"/>
</dbReference>
<organism evidence="13 14">
    <name type="scientific">Pseudoalteromonas denitrificans DSM 6059</name>
    <dbReference type="NCBI Taxonomy" id="1123010"/>
    <lineage>
        <taxon>Bacteria</taxon>
        <taxon>Pseudomonadati</taxon>
        <taxon>Pseudomonadota</taxon>
        <taxon>Gammaproteobacteria</taxon>
        <taxon>Alteromonadales</taxon>
        <taxon>Pseudoalteromonadaceae</taxon>
        <taxon>Pseudoalteromonas</taxon>
    </lineage>
</organism>
<keyword evidence="2 11" id="KW-0547">Nucleotide-binding</keyword>
<dbReference type="InterPro" id="IPR003593">
    <property type="entry name" value="AAA+_ATPase"/>
</dbReference>
<dbReference type="CDD" id="cd17933">
    <property type="entry name" value="DEXSc_RecD-like"/>
    <property type="match status" value="1"/>
</dbReference>
<keyword evidence="7 11" id="KW-0067">ATP-binding</keyword>
<dbReference type="Gene3D" id="3.40.50.300">
    <property type="entry name" value="P-loop containing nucleotide triphosphate hydrolases"/>
    <property type="match status" value="3"/>
</dbReference>
<dbReference type="InterPro" id="IPR050534">
    <property type="entry name" value="Coronavir_polyprotein_1ab"/>
</dbReference>
<dbReference type="AlphaFoldDB" id="A0A1I1Q0V1"/>
<dbReference type="InterPro" id="IPR041851">
    <property type="entry name" value="RecD_N_sf"/>
</dbReference>
<dbReference type="GO" id="GO:0043139">
    <property type="term" value="F:5'-3' DNA helicase activity"/>
    <property type="evidence" value="ECO:0007669"/>
    <property type="project" value="UniProtKB-UniRule"/>
</dbReference>
<keyword evidence="5 11" id="KW-0347">Helicase</keyword>
<keyword evidence="6 11" id="KW-0269">Exonuclease</keyword>
<evidence type="ECO:0000256" key="6">
    <source>
        <dbReference type="ARBA" id="ARBA00022839"/>
    </source>
</evidence>
<evidence type="ECO:0000256" key="5">
    <source>
        <dbReference type="ARBA" id="ARBA00022806"/>
    </source>
</evidence>
<comment type="function">
    <text evidence="11">A helicase/nuclease that prepares dsDNA breaks (DSB) for recombinational DNA repair. Binds to DSBs and unwinds DNA via a highly rapid and processive ATP-dependent bidirectional helicase activity. Unwinds dsDNA until it encounters a Chi (crossover hotspot instigator) sequence from the 3' direction. Cuts ssDNA a few nucleotides 3' to the Chi site. The properties and activities of the enzyme are changed at Chi. The Chi-altered holoenzyme produces a long 3'-ssDNA overhang and facilitates RecA-binding to the ssDNA for homologous DNA recombination and repair. Holoenzyme degrades any linearized DNA that is unable to undergo homologous recombination. In the holoenzyme this subunit has ssDNA-dependent ATPase and 5'-3' helicase activity. When added to pre-assembled RecBC greatly stimulates nuclease activity and augments holoenzyme processivity. Negatively regulates the RecA-loading ability of RecBCD.</text>
</comment>
<dbReference type="EMBL" id="FOLO01000035">
    <property type="protein sequence ID" value="SFD13488.1"/>
    <property type="molecule type" value="Genomic_DNA"/>
</dbReference>
<dbReference type="CDD" id="cd18809">
    <property type="entry name" value="SF1_C_RecD"/>
    <property type="match status" value="1"/>
</dbReference>
<dbReference type="Proteomes" id="UP000198862">
    <property type="component" value="Unassembled WGS sequence"/>
</dbReference>
<keyword evidence="4 11" id="KW-0378">Hydrolase</keyword>
<gene>
    <name evidence="11" type="primary">recD</name>
    <name evidence="13" type="ORF">SAMN02745724_03596</name>
</gene>
<reference evidence="13 14" key="1">
    <citation type="submission" date="2016-10" db="EMBL/GenBank/DDBJ databases">
        <authorList>
            <person name="de Groot N.N."/>
        </authorList>
    </citation>
    <scope>NUCLEOTIDE SEQUENCE [LARGE SCALE GENOMIC DNA]</scope>
    <source>
        <strain evidence="13 14">DSM 6059</strain>
    </source>
</reference>
<dbReference type="Pfam" id="PF13538">
    <property type="entry name" value="UvrD_C_2"/>
    <property type="match status" value="1"/>
</dbReference>
<dbReference type="InterPro" id="IPR049550">
    <property type="entry name" value="RecD_N"/>
</dbReference>
<keyword evidence="3 11" id="KW-0227">DNA damage</keyword>
<dbReference type="NCBIfam" id="TIGR01447">
    <property type="entry name" value="recD"/>
    <property type="match status" value="1"/>
</dbReference>
<keyword evidence="14" id="KW-1185">Reference proteome</keyword>
<evidence type="ECO:0000256" key="4">
    <source>
        <dbReference type="ARBA" id="ARBA00022801"/>
    </source>
</evidence>
<name>A0A1I1Q0V1_9GAMM</name>
<dbReference type="SMART" id="SM00382">
    <property type="entry name" value="AAA"/>
    <property type="match status" value="1"/>
</dbReference>
<dbReference type="STRING" id="1123010.SAMN02745724_03596"/>
<proteinExistence type="inferred from homology"/>
<dbReference type="GO" id="GO:0017116">
    <property type="term" value="F:single-stranded DNA helicase activity"/>
    <property type="evidence" value="ECO:0007669"/>
    <property type="project" value="TreeGrafter"/>
</dbReference>
<keyword evidence="9 11" id="KW-0234">DNA repair</keyword>
<dbReference type="PANTHER" id="PTHR43788">
    <property type="entry name" value="DNA2/NAM7 HELICASE FAMILY MEMBER"/>
    <property type="match status" value="1"/>
</dbReference>
<comment type="subunit">
    <text evidence="11">Heterotrimer of RecB, RecC and RecD. All subunits contribute to DNA-binding.</text>
</comment>
<evidence type="ECO:0000313" key="14">
    <source>
        <dbReference type="Proteomes" id="UP000198862"/>
    </source>
</evidence>
<dbReference type="OrthoDB" id="9803432at2"/>
<dbReference type="HAMAP" id="MF_01487">
    <property type="entry name" value="RecD"/>
    <property type="match status" value="1"/>
</dbReference>
<evidence type="ECO:0000313" key="13">
    <source>
        <dbReference type="EMBL" id="SFD13488.1"/>
    </source>
</evidence>
<evidence type="ECO:0000256" key="7">
    <source>
        <dbReference type="ARBA" id="ARBA00022840"/>
    </source>
</evidence>
<dbReference type="GO" id="GO:0016887">
    <property type="term" value="F:ATP hydrolysis activity"/>
    <property type="evidence" value="ECO:0007669"/>
    <property type="project" value="RHEA"/>
</dbReference>
<sequence length="628" mass="70009">MLKLLIEKEKVTQLDIELAKLLTNERFDLEDSAQYSQVFYLVLLLSIANSRQHTCLDLSLVNWVNPFGIVNKLPESEVLAAENNHLCPFTDLNSVLLLLQNHACVGENKPLRLLGSKLYFSRYDEYETILANRLLALSHKKINLDEVKLNTLLDQFFTSSDNEVDWQKIACAVALQSAFCIVTGGPGTGKTTTVTKLLAVLQSLYQLAPLTIKLVAPTGKAAARLTESISGAKIKIAQEGKISDALKTLIPEKAQTIHRLLGVIPKSNKFRHHKDNLLHLDLLIIDEASMVDLALMVKLIEALPSHARLILLGDKDQLTSVDTGNILSDLCQDLILGDVPNYSDNKLKVLGLAAKPKAIKQGRFALTDSLAFLQKSHRFNENSGIGQLAKAVNENNLTLLAKIDHQKTLGEFEDITFYQPQSRQAMINRAADAYSHYLQLIKDNASVAQVHDAFSHYQLLAAVRKGPYGVEELNDKIEQELVKRRLIHITHSQSRHYVGLPIMINQNDYQLGLFNGDIGILMLDENKSLKAMFISDDGQVRAFFPARLPAHEKVYVMTIHKSQGSEFSHTALILPPLQDASAGINRQLVYTGITRAKNKLDMIVQRAMLLDAMKKTVSRSSGLYERLS</sequence>
<dbReference type="Gene3D" id="1.10.10.1020">
    <property type="entry name" value="RecBCD complex, subunit RecD, N-terminal domain"/>
    <property type="match status" value="1"/>
</dbReference>
<dbReference type="GO" id="GO:0008854">
    <property type="term" value="F:exodeoxyribonuclease V activity"/>
    <property type="evidence" value="ECO:0007669"/>
    <property type="project" value="InterPro"/>
</dbReference>
<dbReference type="Pfam" id="PF13245">
    <property type="entry name" value="AAA_19"/>
    <property type="match status" value="1"/>
</dbReference>
<dbReference type="GO" id="GO:0009338">
    <property type="term" value="C:exodeoxyribonuclease V complex"/>
    <property type="evidence" value="ECO:0007669"/>
    <property type="project" value="InterPro"/>
</dbReference>
<evidence type="ECO:0000256" key="8">
    <source>
        <dbReference type="ARBA" id="ARBA00023125"/>
    </source>
</evidence>
<keyword evidence="8 11" id="KW-0238">DNA-binding</keyword>
<dbReference type="GO" id="GO:0003677">
    <property type="term" value="F:DNA binding"/>
    <property type="evidence" value="ECO:0007669"/>
    <property type="project" value="UniProtKB-UniRule"/>
</dbReference>
<dbReference type="EC" id="5.6.2.3" evidence="11"/>
<keyword evidence="1 11" id="KW-0540">Nuclease</keyword>
<evidence type="ECO:0000256" key="3">
    <source>
        <dbReference type="ARBA" id="ARBA00022763"/>
    </source>
</evidence>
<comment type="miscellaneous">
    <text evidence="11">In the RecBCD complex, RecB has a slow 3'-5' helicase, an exonuclease activity and loads RecA onto ssDNA, RecD has a fast 5'-3' helicase activity, while RecC stimulates the ATPase and processivity of the RecB helicase and contributes to recognition of the Chi site.</text>
</comment>
<feature type="domain" description="AAA+ ATPase" evidence="12">
    <location>
        <begin position="176"/>
        <end position="340"/>
    </location>
</feature>
<dbReference type="RefSeq" id="WP_091987648.1">
    <property type="nucleotide sequence ID" value="NZ_FOLO01000035.1"/>
</dbReference>
<dbReference type="SUPFAM" id="SSF52540">
    <property type="entry name" value="P-loop containing nucleoside triphosphate hydrolases"/>
    <property type="match status" value="1"/>
</dbReference>
<dbReference type="GO" id="GO:0005524">
    <property type="term" value="F:ATP binding"/>
    <property type="evidence" value="ECO:0007669"/>
    <property type="project" value="UniProtKB-UniRule"/>
</dbReference>
<evidence type="ECO:0000256" key="1">
    <source>
        <dbReference type="ARBA" id="ARBA00022722"/>
    </source>
</evidence>
<accession>A0A1I1Q0V1</accession>
<dbReference type="GO" id="GO:0000724">
    <property type="term" value="P:double-strand break repair via homologous recombination"/>
    <property type="evidence" value="ECO:0007669"/>
    <property type="project" value="UniProtKB-UniRule"/>
</dbReference>
<dbReference type="Pfam" id="PF21185">
    <property type="entry name" value="RecD_N"/>
    <property type="match status" value="1"/>
</dbReference>
<protein>
    <recommendedName>
        <fullName evidence="11">RecBCD enzyme subunit RecD</fullName>
        <ecNumber evidence="11">5.6.2.3</ecNumber>
    </recommendedName>
    <alternativeName>
        <fullName evidence="11">DNA 5'-3' helicase subunit RecD</fullName>
    </alternativeName>
    <alternativeName>
        <fullName evidence="11">Exonuclease V subunit RecD</fullName>
        <shortName evidence="11">ExoV subunit RecD</shortName>
    </alternativeName>
    <alternativeName>
        <fullName evidence="11">Helicase/nuclease RecBCD subunit RecD</fullName>
    </alternativeName>
</protein>
<evidence type="ECO:0000256" key="11">
    <source>
        <dbReference type="HAMAP-Rule" id="MF_01487"/>
    </source>
</evidence>
<dbReference type="InterPro" id="IPR027785">
    <property type="entry name" value="UvrD-like_helicase_C"/>
</dbReference>
<comment type="catalytic activity">
    <reaction evidence="11">
        <text>ATP + H2O = ADP + phosphate + H(+)</text>
        <dbReference type="Rhea" id="RHEA:13065"/>
        <dbReference type="ChEBI" id="CHEBI:15377"/>
        <dbReference type="ChEBI" id="CHEBI:15378"/>
        <dbReference type="ChEBI" id="CHEBI:30616"/>
        <dbReference type="ChEBI" id="CHEBI:43474"/>
        <dbReference type="ChEBI" id="CHEBI:456216"/>
        <dbReference type="EC" id="5.6.2.3"/>
    </reaction>
</comment>
<comment type="similarity">
    <text evidence="11">Belongs to the RecD family.</text>
</comment>
<evidence type="ECO:0000256" key="9">
    <source>
        <dbReference type="ARBA" id="ARBA00023204"/>
    </source>
</evidence>
<feature type="binding site" evidence="11">
    <location>
        <begin position="184"/>
        <end position="191"/>
    </location>
    <ligand>
        <name>ATP</name>
        <dbReference type="ChEBI" id="CHEBI:30616"/>
    </ligand>
</feature>
<keyword evidence="10 11" id="KW-0413">Isomerase</keyword>
<evidence type="ECO:0000256" key="2">
    <source>
        <dbReference type="ARBA" id="ARBA00022741"/>
    </source>
</evidence>
<evidence type="ECO:0000256" key="10">
    <source>
        <dbReference type="ARBA" id="ARBA00023235"/>
    </source>
</evidence>
<dbReference type="InterPro" id="IPR006344">
    <property type="entry name" value="RecD"/>
</dbReference>
<dbReference type="InterPro" id="IPR027417">
    <property type="entry name" value="P-loop_NTPase"/>
</dbReference>